<proteinExistence type="inferred from homology"/>
<comment type="subcellular location">
    <subcellularLocation>
        <location evidence="1">Cell membrane</location>
        <topology evidence="1">Multi-pass membrane protein</topology>
    </subcellularLocation>
</comment>
<keyword evidence="3" id="KW-0808">Transferase</keyword>
<dbReference type="HOGENOM" id="CLU_034641_0_1_11"/>
<feature type="transmembrane region" description="Helical" evidence="8">
    <location>
        <begin position="402"/>
        <end position="430"/>
    </location>
</feature>
<dbReference type="EMBL" id="CP003876">
    <property type="protein sequence ID" value="AFU01049.1"/>
    <property type="molecule type" value="Genomic_DNA"/>
</dbReference>
<evidence type="ECO:0000313" key="10">
    <source>
        <dbReference type="Proteomes" id="UP000006304"/>
    </source>
</evidence>
<evidence type="ECO:0000313" key="9">
    <source>
        <dbReference type="EMBL" id="AFU01049.1"/>
    </source>
</evidence>
<accession>K0EVD6</accession>
<feature type="transmembrane region" description="Helical" evidence="8">
    <location>
        <begin position="207"/>
        <end position="225"/>
    </location>
</feature>
<dbReference type="InterPro" id="IPR018584">
    <property type="entry name" value="GT87"/>
</dbReference>
<dbReference type="KEGG" id="nbr:O3I_015440"/>
<keyword evidence="5 8" id="KW-1133">Transmembrane helix</keyword>
<feature type="transmembrane region" description="Helical" evidence="8">
    <location>
        <begin position="285"/>
        <end position="306"/>
    </location>
</feature>
<feature type="transmembrane region" description="Helical" evidence="8">
    <location>
        <begin position="358"/>
        <end position="376"/>
    </location>
</feature>
<evidence type="ECO:0000256" key="1">
    <source>
        <dbReference type="ARBA" id="ARBA00004651"/>
    </source>
</evidence>
<keyword evidence="10" id="KW-1185">Reference proteome</keyword>
<dbReference type="AlphaFoldDB" id="K0EVD6"/>
<organism evidence="9 10">
    <name type="scientific">Nocardia brasiliensis (strain ATCC 700358 / HUJEG-1)</name>
    <dbReference type="NCBI Taxonomy" id="1133849"/>
    <lineage>
        <taxon>Bacteria</taxon>
        <taxon>Bacillati</taxon>
        <taxon>Actinomycetota</taxon>
        <taxon>Actinomycetes</taxon>
        <taxon>Mycobacteriales</taxon>
        <taxon>Nocardiaceae</taxon>
        <taxon>Nocardia</taxon>
    </lineage>
</organism>
<evidence type="ECO:0000256" key="6">
    <source>
        <dbReference type="ARBA" id="ARBA00023136"/>
    </source>
</evidence>
<feature type="transmembrane region" description="Helical" evidence="8">
    <location>
        <begin position="12"/>
        <end position="35"/>
    </location>
</feature>
<protein>
    <recommendedName>
        <fullName evidence="11">Glycosyltransferase</fullName>
    </recommendedName>
</protein>
<feature type="transmembrane region" description="Helical" evidence="8">
    <location>
        <begin position="133"/>
        <end position="156"/>
    </location>
</feature>
<evidence type="ECO:0000256" key="3">
    <source>
        <dbReference type="ARBA" id="ARBA00022679"/>
    </source>
</evidence>
<evidence type="ECO:0000256" key="5">
    <source>
        <dbReference type="ARBA" id="ARBA00022989"/>
    </source>
</evidence>
<evidence type="ECO:0008006" key="11">
    <source>
        <dbReference type="Google" id="ProtNLM"/>
    </source>
</evidence>
<evidence type="ECO:0000256" key="7">
    <source>
        <dbReference type="ARBA" id="ARBA00024033"/>
    </source>
</evidence>
<dbReference type="GO" id="GO:0005886">
    <property type="term" value="C:plasma membrane"/>
    <property type="evidence" value="ECO:0007669"/>
    <property type="project" value="UniProtKB-SubCell"/>
</dbReference>
<evidence type="ECO:0000256" key="2">
    <source>
        <dbReference type="ARBA" id="ARBA00022475"/>
    </source>
</evidence>
<feature type="transmembrane region" description="Helical" evidence="8">
    <location>
        <begin position="103"/>
        <end position="121"/>
    </location>
</feature>
<dbReference type="Pfam" id="PF09594">
    <property type="entry name" value="GT87"/>
    <property type="match status" value="1"/>
</dbReference>
<dbReference type="eggNOG" id="COG5650">
    <property type="taxonomic scope" value="Bacteria"/>
</dbReference>
<evidence type="ECO:0000256" key="8">
    <source>
        <dbReference type="SAM" id="Phobius"/>
    </source>
</evidence>
<feature type="transmembrane region" description="Helical" evidence="8">
    <location>
        <begin position="176"/>
        <end position="200"/>
    </location>
</feature>
<sequence length="457" mass="50474">MAVEEKVSRADNGVGTVTLALCAIAAVVVLVWHVYALPIGNGYYGLFGNNVDLWVYRAGGDALLHGSGLYAGPVFFEMEFTYTPFAALAFVPLTLMSFGVTEILWWIAIFAALVGIVRCCLRTLGYPNTRRTWVFAVLLAVVCTSFEPVRTTIWLGQINVFLVLLVLWDLTRTRSAARGIGVGIAAGIKLTPAFFLIYLAGTRQWRTWRITAAALLATVAIGFLVRPADSWSYWGQQFTRSGRVGLVDSPANQSVNGFLAQMLRFYDVQRFSSPLGTTTVYQPPLWMWLAVTVPVAALGMAAAVVAFRRRNELLAITLTGMTSACVSPFSWGHHWVWLVPLFVLTLHHARTAHTTWRFLPAIAVLIPSFCWWWNYWGGPAQLEAPHPIGIGFFMLPRDAPEWWIHALVPLYSGCYPLILVATATYVLVAAHAARAADPRHEPQAPMRPIPLDAPATT</sequence>
<keyword evidence="2" id="KW-1003">Cell membrane</keyword>
<dbReference type="RefSeq" id="WP_014983904.1">
    <property type="nucleotide sequence ID" value="NC_018681.1"/>
</dbReference>
<keyword evidence="6 8" id="KW-0472">Membrane</keyword>
<gene>
    <name evidence="9" type="ORF">O3I_015440</name>
</gene>
<comment type="similarity">
    <text evidence="7">Belongs to the glycosyltransferase 87 family.</text>
</comment>
<dbReference type="Proteomes" id="UP000006304">
    <property type="component" value="Chromosome"/>
</dbReference>
<dbReference type="GO" id="GO:0016758">
    <property type="term" value="F:hexosyltransferase activity"/>
    <property type="evidence" value="ECO:0007669"/>
    <property type="project" value="InterPro"/>
</dbReference>
<dbReference type="STRING" id="1133849.O3I_015440"/>
<name>K0EVD6_NOCB7</name>
<evidence type="ECO:0000256" key="4">
    <source>
        <dbReference type="ARBA" id="ARBA00022692"/>
    </source>
</evidence>
<reference evidence="9 10" key="1">
    <citation type="journal article" date="2012" name="J. Bacteriol.">
        <title>Complete genome sequence of Nocardia brasiliensis HUJEG-1.</title>
        <authorList>
            <person name="Vera-Cabrera L."/>
            <person name="Ortiz-Lopez R."/>
            <person name="Elizondo-Gonzalez R."/>
            <person name="Perez-Maya A.A."/>
            <person name="Ocampo-Candiani J."/>
        </authorList>
    </citation>
    <scope>NUCLEOTIDE SEQUENCE [LARGE SCALE GENOMIC DNA]</scope>
    <source>
        <strain evidence="10">ATCC 700358</strain>
    </source>
</reference>
<keyword evidence="4 8" id="KW-0812">Transmembrane</keyword>